<evidence type="ECO:0008006" key="4">
    <source>
        <dbReference type="Google" id="ProtNLM"/>
    </source>
</evidence>
<feature type="chain" id="PRO_5032471475" description="DUF2125 domain-containing protein" evidence="1">
    <location>
        <begin position="22"/>
        <end position="305"/>
    </location>
</feature>
<evidence type="ECO:0000256" key="1">
    <source>
        <dbReference type="SAM" id="SignalP"/>
    </source>
</evidence>
<comment type="caution">
    <text evidence="2">The sequence shown here is derived from an EMBL/GenBank/DDBJ whole genome shotgun (WGS) entry which is preliminary data.</text>
</comment>
<sequence length="305" mass="31516">MRISSALVVVLGLGAPAIASAQSTLPSSCAQTTSAGAQHEGHHYGAAHYAMTLPDGKASLDAARVDLDDHGHMLDGDALTQMLDIASVSLLSAISGHHTMGCHGPWFDRTARSEGTSIVAGARPDLTWRDLTVRSGPVTIHAAAAHLTLAGQDDAPLELTLTFDHVTLSGTGADVLNPDHLTLDVSIPSSALVSLLQVTAGKGAPSQAIQATVRDLTVVMGPTTLRGDGSTTLTGYPDTLSAAGHLSAQHFPDMITRAQDAGLTRPAAAMVIARLVGHRDGDMTRWTVGYTGGVLTVNNVPLPLR</sequence>
<name>A0A850PDF5_9PROT</name>
<dbReference type="Proteomes" id="UP000585665">
    <property type="component" value="Unassembled WGS sequence"/>
</dbReference>
<protein>
    <recommendedName>
        <fullName evidence="4">DUF2125 domain-containing protein</fullName>
    </recommendedName>
</protein>
<feature type="signal peptide" evidence="1">
    <location>
        <begin position="1"/>
        <end position="21"/>
    </location>
</feature>
<dbReference type="RefSeq" id="WP_176612951.1">
    <property type="nucleotide sequence ID" value="NZ_JABXXR010000023.1"/>
</dbReference>
<dbReference type="AlphaFoldDB" id="A0A850PDF5"/>
<organism evidence="2 3">
    <name type="scientific">Ameyamaea chiangmaiensis</name>
    <dbReference type="NCBI Taxonomy" id="442969"/>
    <lineage>
        <taxon>Bacteria</taxon>
        <taxon>Pseudomonadati</taxon>
        <taxon>Pseudomonadota</taxon>
        <taxon>Alphaproteobacteria</taxon>
        <taxon>Acetobacterales</taxon>
        <taxon>Acetobacteraceae</taxon>
        <taxon>Ameyamaea</taxon>
    </lineage>
</organism>
<keyword evidence="1" id="KW-0732">Signal</keyword>
<reference evidence="2 3" key="1">
    <citation type="submission" date="2020-06" db="EMBL/GenBank/DDBJ databases">
        <title>Description of novel acetic acid bacteria.</title>
        <authorList>
            <person name="Sombolestani A."/>
        </authorList>
    </citation>
    <scope>NUCLEOTIDE SEQUENCE [LARGE SCALE GENOMIC DNA]</scope>
    <source>
        <strain evidence="2 3">LMG 27010</strain>
    </source>
</reference>
<keyword evidence="3" id="KW-1185">Reference proteome</keyword>
<evidence type="ECO:0000313" key="3">
    <source>
        <dbReference type="Proteomes" id="UP000585665"/>
    </source>
</evidence>
<evidence type="ECO:0000313" key="2">
    <source>
        <dbReference type="EMBL" id="NVN39972.1"/>
    </source>
</evidence>
<proteinExistence type="predicted"/>
<gene>
    <name evidence="2" type="ORF">HUK82_05265</name>
</gene>
<accession>A0A850PDF5</accession>
<dbReference type="EMBL" id="JABXXR010000023">
    <property type="protein sequence ID" value="NVN39972.1"/>
    <property type="molecule type" value="Genomic_DNA"/>
</dbReference>